<dbReference type="eggNOG" id="COG1846">
    <property type="taxonomic scope" value="Bacteria"/>
</dbReference>
<sequence length="148" mass="16552">MSTASRSANHAWEALLTAHATLMKRFAAENVWRGLTMREYDVLYALAKCSDPQRLAELNDHVLLSQPALSRMVERLVERGLVERTRDPLDGRGVRLALTDEGRKVQHQVGGRHAVSVARALRSALTDDEMQELQKLCTKLAAYGKDAE</sequence>
<name>F6EQC8_HOYSD</name>
<dbReference type="PANTHER" id="PTHR33164:SF43">
    <property type="entry name" value="HTH-TYPE TRANSCRIPTIONAL REPRESSOR YETL"/>
    <property type="match status" value="1"/>
</dbReference>
<dbReference type="RefSeq" id="WP_013806962.1">
    <property type="nucleotide sequence ID" value="NC_015564.1"/>
</dbReference>
<evidence type="ECO:0000256" key="1">
    <source>
        <dbReference type="ARBA" id="ARBA00023015"/>
    </source>
</evidence>
<dbReference type="GO" id="GO:0006950">
    <property type="term" value="P:response to stress"/>
    <property type="evidence" value="ECO:0007669"/>
    <property type="project" value="TreeGrafter"/>
</dbReference>
<reference evidence="5 6" key="1">
    <citation type="journal article" date="2011" name="J. Bacteriol.">
        <title>Complete genome sequence of Amycolicicoccus subflavus DQS3-9A1T, an actinomycete isolated from crude oil-polluted soil.</title>
        <authorList>
            <person name="Cai M."/>
            <person name="Chen W.M."/>
            <person name="Nie Y."/>
            <person name="Chi C.Q."/>
            <person name="Wang Y.N."/>
            <person name="Tang Y.Q."/>
            <person name="Li G.Y."/>
            <person name="Wu X.L."/>
        </authorList>
    </citation>
    <scope>NUCLEOTIDE SEQUENCE [LARGE SCALE GENOMIC DNA]</scope>
    <source>
        <strain evidence="6">DSM 45089 / DQS3-9A1</strain>
    </source>
</reference>
<dbReference type="InterPro" id="IPR036390">
    <property type="entry name" value="WH_DNA-bd_sf"/>
</dbReference>
<dbReference type="InterPro" id="IPR036388">
    <property type="entry name" value="WH-like_DNA-bd_sf"/>
</dbReference>
<proteinExistence type="predicted"/>
<keyword evidence="6" id="KW-1185">Reference proteome</keyword>
<evidence type="ECO:0000256" key="2">
    <source>
        <dbReference type="ARBA" id="ARBA00023125"/>
    </source>
</evidence>
<feature type="domain" description="HTH marR-type" evidence="4">
    <location>
        <begin position="1"/>
        <end position="142"/>
    </location>
</feature>
<dbReference type="InterPro" id="IPR039422">
    <property type="entry name" value="MarR/SlyA-like"/>
</dbReference>
<evidence type="ECO:0000256" key="3">
    <source>
        <dbReference type="ARBA" id="ARBA00023163"/>
    </source>
</evidence>
<dbReference type="GO" id="GO:0003677">
    <property type="term" value="F:DNA binding"/>
    <property type="evidence" value="ECO:0007669"/>
    <property type="project" value="UniProtKB-KW"/>
</dbReference>
<keyword evidence="2" id="KW-0238">DNA-binding</keyword>
<keyword evidence="3" id="KW-0804">Transcription</keyword>
<keyword evidence="1" id="KW-0805">Transcription regulation</keyword>
<dbReference type="Proteomes" id="UP000009235">
    <property type="component" value="Chromosome"/>
</dbReference>
<dbReference type="PROSITE" id="PS50995">
    <property type="entry name" value="HTH_MARR_2"/>
    <property type="match status" value="1"/>
</dbReference>
<dbReference type="STRING" id="443218.AS9A_2164"/>
<dbReference type="Pfam" id="PF12802">
    <property type="entry name" value="MarR_2"/>
    <property type="match status" value="1"/>
</dbReference>
<evidence type="ECO:0000313" key="5">
    <source>
        <dbReference type="EMBL" id="AEF40613.1"/>
    </source>
</evidence>
<dbReference type="EMBL" id="CP002786">
    <property type="protein sequence ID" value="AEF40613.1"/>
    <property type="molecule type" value="Genomic_DNA"/>
</dbReference>
<accession>F6EQC8</accession>
<dbReference type="InterPro" id="IPR000835">
    <property type="entry name" value="HTH_MarR-typ"/>
</dbReference>
<dbReference type="PRINTS" id="PR00598">
    <property type="entry name" value="HTHMARR"/>
</dbReference>
<dbReference type="Gene3D" id="1.10.10.10">
    <property type="entry name" value="Winged helix-like DNA-binding domain superfamily/Winged helix DNA-binding domain"/>
    <property type="match status" value="1"/>
</dbReference>
<dbReference type="SMART" id="SM00347">
    <property type="entry name" value="HTH_MARR"/>
    <property type="match status" value="1"/>
</dbReference>
<dbReference type="GO" id="GO:0003700">
    <property type="term" value="F:DNA-binding transcription factor activity"/>
    <property type="evidence" value="ECO:0007669"/>
    <property type="project" value="InterPro"/>
</dbReference>
<dbReference type="PROSITE" id="PS01117">
    <property type="entry name" value="HTH_MARR_1"/>
    <property type="match status" value="1"/>
</dbReference>
<dbReference type="AlphaFoldDB" id="F6EQC8"/>
<dbReference type="SUPFAM" id="SSF46785">
    <property type="entry name" value="Winged helix' DNA-binding domain"/>
    <property type="match status" value="1"/>
</dbReference>
<organism evidence="5 6">
    <name type="scientific">Hoyosella subflava (strain DSM 45089 / JCM 17490 / NBRC 109087 / DQS3-9A1)</name>
    <name type="common">Amycolicicoccus subflavus</name>
    <dbReference type="NCBI Taxonomy" id="443218"/>
    <lineage>
        <taxon>Bacteria</taxon>
        <taxon>Bacillati</taxon>
        <taxon>Actinomycetota</taxon>
        <taxon>Actinomycetes</taxon>
        <taxon>Mycobacteriales</taxon>
        <taxon>Hoyosellaceae</taxon>
        <taxon>Hoyosella</taxon>
    </lineage>
</organism>
<gene>
    <name evidence="5" type="ordered locus">AS9A_2164</name>
</gene>
<dbReference type="KEGG" id="asd:AS9A_2164"/>
<evidence type="ECO:0000259" key="4">
    <source>
        <dbReference type="PROSITE" id="PS50995"/>
    </source>
</evidence>
<dbReference type="PANTHER" id="PTHR33164">
    <property type="entry name" value="TRANSCRIPTIONAL REGULATOR, MARR FAMILY"/>
    <property type="match status" value="1"/>
</dbReference>
<dbReference type="InterPro" id="IPR023187">
    <property type="entry name" value="Tscrpt_reg_MarR-type_CS"/>
</dbReference>
<evidence type="ECO:0000313" key="6">
    <source>
        <dbReference type="Proteomes" id="UP000009235"/>
    </source>
</evidence>
<dbReference type="OrthoDB" id="4462574at2"/>
<protein>
    <submittedName>
        <fullName evidence="5">Transcriptional regulator, MarR family protein</fullName>
    </submittedName>
</protein>
<dbReference type="HOGENOM" id="CLU_083287_2_5_11"/>